<dbReference type="PANTHER" id="PTHR46796:SF13">
    <property type="entry name" value="HTH-TYPE TRANSCRIPTIONAL ACTIVATOR RHAS"/>
    <property type="match status" value="1"/>
</dbReference>
<dbReference type="SUPFAM" id="SSF46689">
    <property type="entry name" value="Homeodomain-like"/>
    <property type="match status" value="1"/>
</dbReference>
<dbReference type="EMBL" id="SORO01000001">
    <property type="protein sequence ID" value="TDY72024.1"/>
    <property type="molecule type" value="Genomic_DNA"/>
</dbReference>
<gene>
    <name evidence="5" type="ORF">CLV96_1003</name>
</gene>
<dbReference type="PROSITE" id="PS01124">
    <property type="entry name" value="HTH_ARAC_FAMILY_2"/>
    <property type="match status" value="1"/>
</dbReference>
<name>A0A4R8MS90_LEPME</name>
<dbReference type="GO" id="GO:0043565">
    <property type="term" value="F:sequence-specific DNA binding"/>
    <property type="evidence" value="ECO:0007669"/>
    <property type="project" value="InterPro"/>
</dbReference>
<reference evidence="5 6" key="1">
    <citation type="submission" date="2019-03" db="EMBL/GenBank/DDBJ databases">
        <title>Genomic Encyclopedia of Archaeal and Bacterial Type Strains, Phase II (KMG-II): from individual species to whole genera.</title>
        <authorList>
            <person name="Goeker M."/>
        </authorList>
    </citation>
    <scope>NUCLEOTIDE SEQUENCE [LARGE SCALE GENOMIC DNA]</scope>
    <source>
        <strain evidence="5 6">DSM 21537</strain>
    </source>
</reference>
<dbReference type="SMART" id="SM00342">
    <property type="entry name" value="HTH_ARAC"/>
    <property type="match status" value="1"/>
</dbReference>
<comment type="caution">
    <text evidence="5">The sequence shown here is derived from an EMBL/GenBank/DDBJ whole genome shotgun (WGS) entry which is preliminary data.</text>
</comment>
<protein>
    <submittedName>
        <fullName evidence="5">AraC-like DNA-binding protein</fullName>
    </submittedName>
</protein>
<accession>A0A4R8MS90</accession>
<dbReference type="RefSeq" id="WP_004788908.1">
    <property type="nucleotide sequence ID" value="NZ_RQGE01000023.1"/>
</dbReference>
<evidence type="ECO:0000256" key="2">
    <source>
        <dbReference type="ARBA" id="ARBA00023125"/>
    </source>
</evidence>
<dbReference type="InterPro" id="IPR018060">
    <property type="entry name" value="HTH_AraC"/>
</dbReference>
<dbReference type="OrthoDB" id="323290at2"/>
<evidence type="ECO:0000256" key="3">
    <source>
        <dbReference type="ARBA" id="ARBA00023163"/>
    </source>
</evidence>
<dbReference type="Pfam" id="PF12833">
    <property type="entry name" value="HTH_18"/>
    <property type="match status" value="1"/>
</dbReference>
<dbReference type="Gene3D" id="1.10.10.60">
    <property type="entry name" value="Homeodomain-like"/>
    <property type="match status" value="1"/>
</dbReference>
<evidence type="ECO:0000256" key="1">
    <source>
        <dbReference type="ARBA" id="ARBA00023015"/>
    </source>
</evidence>
<keyword evidence="2 5" id="KW-0238">DNA-binding</keyword>
<evidence type="ECO:0000313" key="6">
    <source>
        <dbReference type="Proteomes" id="UP000294684"/>
    </source>
</evidence>
<dbReference type="PANTHER" id="PTHR46796">
    <property type="entry name" value="HTH-TYPE TRANSCRIPTIONAL ACTIVATOR RHAS-RELATED"/>
    <property type="match status" value="1"/>
</dbReference>
<dbReference type="GeneID" id="79826341"/>
<organism evidence="5 6">
    <name type="scientific">Leptospira meyeri</name>
    <dbReference type="NCBI Taxonomy" id="29508"/>
    <lineage>
        <taxon>Bacteria</taxon>
        <taxon>Pseudomonadati</taxon>
        <taxon>Spirochaetota</taxon>
        <taxon>Spirochaetia</taxon>
        <taxon>Leptospirales</taxon>
        <taxon>Leptospiraceae</taxon>
        <taxon>Leptospira</taxon>
    </lineage>
</organism>
<keyword evidence="1" id="KW-0805">Transcription regulation</keyword>
<proteinExistence type="predicted"/>
<feature type="domain" description="HTH araC/xylS-type" evidence="4">
    <location>
        <begin position="164"/>
        <end position="253"/>
    </location>
</feature>
<evidence type="ECO:0000313" key="5">
    <source>
        <dbReference type="EMBL" id="TDY72024.1"/>
    </source>
</evidence>
<evidence type="ECO:0000259" key="4">
    <source>
        <dbReference type="PROSITE" id="PS01124"/>
    </source>
</evidence>
<dbReference type="GO" id="GO:0003700">
    <property type="term" value="F:DNA-binding transcription factor activity"/>
    <property type="evidence" value="ECO:0007669"/>
    <property type="project" value="InterPro"/>
</dbReference>
<sequence length="257" mass="29590">MKIFSYPPTLELLPFVQKYLIIESKEGIENCVLPNPNLVLSFQLRGKLRSFESNTIYDLPRAGIAGLRKTARKIIYPENSSALLVILTEIGAAGFFGDPISDFYEKTISLENLIPNHLLKILEEQLFFAKSNEERILLVEKFLIQNKKNRTIDPRIHTTLQKINLSKGQIRMNDIKQGLPISLDSLEKKFKETIGITPKQYANLVRIHTLIQSYSKQTNLTNLAVEAGYFDQSHFNREFKLFTGESPKLFFKKPQIW</sequence>
<dbReference type="STRING" id="1193051.LEP1GSC017_2954"/>
<keyword evidence="6" id="KW-1185">Reference proteome</keyword>
<dbReference type="AlphaFoldDB" id="A0A4R8MS90"/>
<dbReference type="InterPro" id="IPR009057">
    <property type="entry name" value="Homeodomain-like_sf"/>
</dbReference>
<dbReference type="InterPro" id="IPR050204">
    <property type="entry name" value="AraC_XylS_family_regulators"/>
</dbReference>
<dbReference type="Proteomes" id="UP000294684">
    <property type="component" value="Unassembled WGS sequence"/>
</dbReference>
<keyword evidence="3" id="KW-0804">Transcription</keyword>